<evidence type="ECO:0000313" key="3">
    <source>
        <dbReference type="Proteomes" id="UP000238924"/>
    </source>
</evidence>
<comment type="caution">
    <text evidence="2">The sequence shown here is derived from an EMBL/GenBank/DDBJ whole genome shotgun (WGS) entry which is preliminary data.</text>
</comment>
<reference evidence="2 3" key="1">
    <citation type="submission" date="2014-04" db="EMBL/GenBank/DDBJ databases">
        <title>Whole genome sequence of 'Brachyspira hampsonii' D13-03603F2.</title>
        <authorList>
            <person name="Patterson A.H."/>
            <person name="Chaban B."/>
            <person name="Fernando C."/>
            <person name="Harding J.C."/>
            <person name="Hill J.E."/>
        </authorList>
    </citation>
    <scope>NUCLEOTIDE SEQUENCE [LARGE SCALE GENOMIC DNA]</scope>
    <source>
        <strain evidence="2 3">D13-03603F2</strain>
    </source>
</reference>
<sequence>MTKISKILLLLSVIMGLMLSSCSNKTTDPTPKTFKPQDLAGTWKCTDAGLEGDSFEFKADGKIKATLSGQIFPREYQITDWEASKGKEISKYTLTIPENAHSVSALGDLTFEFTSSSEYKVSSSKQPGGVQNFKK</sequence>
<gene>
    <name evidence="2" type="ORF">DJ52_09870</name>
</gene>
<dbReference type="PROSITE" id="PS51257">
    <property type="entry name" value="PROKAR_LIPOPROTEIN"/>
    <property type="match status" value="1"/>
</dbReference>
<protein>
    <recommendedName>
        <fullName evidence="4">Lipocalin-like domain-containing protein</fullName>
    </recommendedName>
</protein>
<feature type="signal peptide" evidence="1">
    <location>
        <begin position="1"/>
        <end position="26"/>
    </location>
</feature>
<feature type="chain" id="PRO_5046601314" description="Lipocalin-like domain-containing protein" evidence="1">
    <location>
        <begin position="27"/>
        <end position="135"/>
    </location>
</feature>
<evidence type="ECO:0000313" key="2">
    <source>
        <dbReference type="EMBL" id="PPS21623.1"/>
    </source>
</evidence>
<accession>A0ABX5B366</accession>
<dbReference type="Proteomes" id="UP000238924">
    <property type="component" value="Unassembled WGS sequence"/>
</dbReference>
<name>A0ABX5B366_9SPIR</name>
<organism evidence="2 3">
    <name type="scientific">Brachyspira murdochii</name>
    <dbReference type="NCBI Taxonomy" id="84378"/>
    <lineage>
        <taxon>Bacteria</taxon>
        <taxon>Pseudomonadati</taxon>
        <taxon>Spirochaetota</taxon>
        <taxon>Spirochaetia</taxon>
        <taxon>Brachyspirales</taxon>
        <taxon>Brachyspiraceae</taxon>
        <taxon>Brachyspira</taxon>
    </lineage>
</organism>
<dbReference type="EMBL" id="JJMJ01000153">
    <property type="protein sequence ID" value="PPS21623.1"/>
    <property type="molecule type" value="Genomic_DNA"/>
</dbReference>
<dbReference type="RefSeq" id="WP_104618760.1">
    <property type="nucleotide sequence ID" value="NZ_JJMJ01000153.1"/>
</dbReference>
<evidence type="ECO:0000256" key="1">
    <source>
        <dbReference type="SAM" id="SignalP"/>
    </source>
</evidence>
<keyword evidence="3" id="KW-1185">Reference proteome</keyword>
<evidence type="ECO:0008006" key="4">
    <source>
        <dbReference type="Google" id="ProtNLM"/>
    </source>
</evidence>
<keyword evidence="1" id="KW-0732">Signal</keyword>
<proteinExistence type="predicted"/>